<dbReference type="KEGG" id="ngi:103738119"/>
<feature type="chain" id="PRO_5034649931" description="Triggering receptor expressed on myeloid cells 1" evidence="18">
    <location>
        <begin position="23"/>
        <end position="233"/>
    </location>
</feature>
<comment type="subcellular location">
    <subcellularLocation>
        <location evidence="1">Cell membrane</location>
        <topology evidence="1">Single-pass type I membrane protein</topology>
    </subcellularLocation>
</comment>
<dbReference type="OMA" id="MTDIIRV"/>
<evidence type="ECO:0000256" key="18">
    <source>
        <dbReference type="SAM" id="SignalP"/>
    </source>
</evidence>
<dbReference type="SMART" id="SM00409">
    <property type="entry name" value="IG"/>
    <property type="match status" value="1"/>
</dbReference>
<evidence type="ECO:0000256" key="10">
    <source>
        <dbReference type="ARBA" id="ARBA00023136"/>
    </source>
</evidence>
<dbReference type="PROSITE" id="PS50835">
    <property type="entry name" value="IG_LIKE"/>
    <property type="match status" value="1"/>
</dbReference>
<keyword evidence="6 18" id="KW-0732">Signal</keyword>
<reference evidence="20" key="1">
    <citation type="submission" date="2025-08" db="UniProtKB">
        <authorList>
            <consortium name="Ensembl"/>
        </authorList>
    </citation>
    <scope>IDENTIFICATION</scope>
</reference>
<dbReference type="GO" id="GO:0030593">
    <property type="term" value="P:neutrophil chemotaxis"/>
    <property type="evidence" value="ECO:0007669"/>
    <property type="project" value="Ensembl"/>
</dbReference>
<sequence>MRRTRFLGLLWTFLLSEIQAAADPAEERYDRTEGQTLTVGCPFNIMKYSNSQKAWQKLPAGGEPLTLVVTKQSSGKPSQVQVGRYMLTDDPTEAMLHVQMADLRVEDSGLYRCVIYYPLKNPDILYHPVRLVVTKDSLHTPAPDVITTKNLVEVSTHTTTKDMSIYTRYKTVTQPLRKSTAVTSSPDPRVTFTNVTSVTRVPMFSIVVPVVCGLLSKTLIFLVLFAITERSFR</sequence>
<dbReference type="GeneID" id="103738119"/>
<dbReference type="OrthoDB" id="8959642at2759"/>
<dbReference type="InterPro" id="IPR013783">
    <property type="entry name" value="Ig-like_fold"/>
</dbReference>
<feature type="domain" description="Ig-like" evidence="19">
    <location>
        <begin position="24"/>
        <end position="115"/>
    </location>
</feature>
<reference evidence="20" key="2">
    <citation type="submission" date="2025-09" db="UniProtKB">
        <authorList>
            <consortium name="Ensembl"/>
        </authorList>
    </citation>
    <scope>IDENTIFICATION</scope>
</reference>
<name>A0A8C6RLL9_NANGA</name>
<evidence type="ECO:0000256" key="4">
    <source>
        <dbReference type="ARBA" id="ARBA00022588"/>
    </source>
</evidence>
<evidence type="ECO:0000256" key="8">
    <source>
        <dbReference type="ARBA" id="ARBA00022989"/>
    </source>
</evidence>
<keyword evidence="5 17" id="KW-0812">Transmembrane</keyword>
<evidence type="ECO:0000256" key="16">
    <source>
        <dbReference type="ARBA" id="ARBA00046918"/>
    </source>
</evidence>
<evidence type="ECO:0000256" key="11">
    <source>
        <dbReference type="ARBA" id="ARBA00023157"/>
    </source>
</evidence>
<dbReference type="RefSeq" id="XP_008836166.2">
    <property type="nucleotide sequence ID" value="XM_008837944.3"/>
</dbReference>
<dbReference type="GO" id="GO:0045087">
    <property type="term" value="P:innate immune response"/>
    <property type="evidence" value="ECO:0007669"/>
    <property type="project" value="UniProtKB-KW"/>
</dbReference>
<dbReference type="PANTHER" id="PTHR19357:SF0">
    <property type="entry name" value="TRIGGERING RECEPTOR EXPRESSED ON MYELOID CELLS 1"/>
    <property type="match status" value="1"/>
</dbReference>
<dbReference type="GO" id="GO:0005886">
    <property type="term" value="C:plasma membrane"/>
    <property type="evidence" value="ECO:0007669"/>
    <property type="project" value="UniProtKB-SubCell"/>
</dbReference>
<keyword evidence="12" id="KW-0675">Receptor</keyword>
<evidence type="ECO:0000256" key="14">
    <source>
        <dbReference type="ARBA" id="ARBA00023319"/>
    </source>
</evidence>
<dbReference type="Ensembl" id="ENSNGAT00000025280.1">
    <property type="protein sequence ID" value="ENSNGAP00000019618.1"/>
    <property type="gene ID" value="ENSNGAG00000019375.1"/>
</dbReference>
<dbReference type="InterPro" id="IPR013106">
    <property type="entry name" value="Ig_V-set"/>
</dbReference>
<dbReference type="InterPro" id="IPR036179">
    <property type="entry name" value="Ig-like_dom_sf"/>
</dbReference>
<dbReference type="GO" id="GO:0002250">
    <property type="term" value="P:adaptive immune response"/>
    <property type="evidence" value="ECO:0007669"/>
    <property type="project" value="UniProtKB-KW"/>
</dbReference>
<dbReference type="InterPro" id="IPR007110">
    <property type="entry name" value="Ig-like_dom"/>
</dbReference>
<dbReference type="InterPro" id="IPR003599">
    <property type="entry name" value="Ig_sub"/>
</dbReference>
<evidence type="ECO:0000256" key="5">
    <source>
        <dbReference type="ARBA" id="ARBA00022692"/>
    </source>
</evidence>
<dbReference type="Proteomes" id="UP000694381">
    <property type="component" value="Unassembled WGS sequence"/>
</dbReference>
<keyword evidence="10 17" id="KW-0472">Membrane</keyword>
<gene>
    <name evidence="20" type="primary">LOC103738119</name>
</gene>
<evidence type="ECO:0000256" key="9">
    <source>
        <dbReference type="ARBA" id="ARBA00023130"/>
    </source>
</evidence>
<feature type="transmembrane region" description="Helical" evidence="17">
    <location>
        <begin position="203"/>
        <end position="227"/>
    </location>
</feature>
<dbReference type="Pfam" id="PF07686">
    <property type="entry name" value="V-set"/>
    <property type="match status" value="1"/>
</dbReference>
<protein>
    <recommendedName>
        <fullName evidence="2">Triggering receptor expressed on myeloid cells 1</fullName>
    </recommendedName>
</protein>
<evidence type="ECO:0000256" key="13">
    <source>
        <dbReference type="ARBA" id="ARBA00023180"/>
    </source>
</evidence>
<accession>A0A8C6RLL9</accession>
<keyword evidence="8 17" id="KW-1133">Transmembrane helix</keyword>
<keyword evidence="9" id="KW-1064">Adaptive immunity</keyword>
<comment type="function">
    <text evidence="15">Cell surface receptor that plays important roles in innate and adaptive immunity by amplifying inflammatory responses. Upon activation by various ligands such as PGLYRP1, HMGB1 or HSP70, multimerizes and forms a complex with transmembrane adapter TYROBP/DAP12. In turn, initiates a SYK-mediated cascade of tyrosine phosphorylation, activating multiple downstream mediators such as BTK, MAPK1, MAPK3 or phospholipase C-gamma. This cascade promotes the neutrophil- and macrophage-mediated release of pro-inflammatory cytokines and/or chemokines, as well as their migration and thereby amplifies inflammatory responses that are triggered by bacterial and fungal infections. By also promoting the amplification of inflammatory signals that are initially triggered by Toll-like receptor (TLR) and NOD-like receptor engagement, plays a major role in the pathophysiology of acute and chronic inflammatory diseases of different etiologies including septic shock and atherosclerosis.</text>
</comment>
<keyword evidence="7" id="KW-0391">Immunity</keyword>
<comment type="subunit">
    <text evidence="16">Monomer. Homomultimer; when activated. Interacts with TYROBP/DAP12. Interacts with TLR4.</text>
</comment>
<dbReference type="PANTHER" id="PTHR19357">
    <property type="entry name" value="TRIGGERING RECEPTOR EXPRESSED ON MYELOID CELLS 1"/>
    <property type="match status" value="1"/>
</dbReference>
<evidence type="ECO:0000259" key="19">
    <source>
        <dbReference type="PROSITE" id="PS50835"/>
    </source>
</evidence>
<proteinExistence type="predicted"/>
<organism evidence="20 21">
    <name type="scientific">Nannospalax galili</name>
    <name type="common">Northern Israeli blind subterranean mole rat</name>
    <name type="synonym">Spalax galili</name>
    <dbReference type="NCBI Taxonomy" id="1026970"/>
    <lineage>
        <taxon>Eukaryota</taxon>
        <taxon>Metazoa</taxon>
        <taxon>Chordata</taxon>
        <taxon>Craniata</taxon>
        <taxon>Vertebrata</taxon>
        <taxon>Euteleostomi</taxon>
        <taxon>Mammalia</taxon>
        <taxon>Eutheria</taxon>
        <taxon>Euarchontoglires</taxon>
        <taxon>Glires</taxon>
        <taxon>Rodentia</taxon>
        <taxon>Myomorpha</taxon>
        <taxon>Muroidea</taxon>
        <taxon>Spalacidae</taxon>
        <taxon>Spalacinae</taxon>
        <taxon>Nannospalax</taxon>
    </lineage>
</organism>
<keyword evidence="3" id="KW-1003">Cell membrane</keyword>
<keyword evidence="11" id="KW-1015">Disulfide bond</keyword>
<evidence type="ECO:0000313" key="21">
    <source>
        <dbReference type="Proteomes" id="UP000694381"/>
    </source>
</evidence>
<keyword evidence="4" id="KW-0399">Innate immunity</keyword>
<evidence type="ECO:0000313" key="20">
    <source>
        <dbReference type="Ensembl" id="ENSNGAP00000019618.1"/>
    </source>
</evidence>
<evidence type="ECO:0000256" key="3">
    <source>
        <dbReference type="ARBA" id="ARBA00022475"/>
    </source>
</evidence>
<keyword evidence="13" id="KW-0325">Glycoprotein</keyword>
<evidence type="ECO:0000256" key="2">
    <source>
        <dbReference type="ARBA" id="ARBA00021287"/>
    </source>
</evidence>
<dbReference type="AlphaFoldDB" id="A0A8C6RLL9"/>
<evidence type="ECO:0000256" key="15">
    <source>
        <dbReference type="ARBA" id="ARBA00045778"/>
    </source>
</evidence>
<evidence type="ECO:0000256" key="7">
    <source>
        <dbReference type="ARBA" id="ARBA00022859"/>
    </source>
</evidence>
<evidence type="ECO:0000256" key="12">
    <source>
        <dbReference type="ARBA" id="ARBA00023170"/>
    </source>
</evidence>
<dbReference type="GO" id="GO:0070945">
    <property type="term" value="P:neutrophil-mediated killing of gram-negative bacterium"/>
    <property type="evidence" value="ECO:0007669"/>
    <property type="project" value="Ensembl"/>
</dbReference>
<dbReference type="Gene3D" id="2.60.40.10">
    <property type="entry name" value="Immunoglobulins"/>
    <property type="match status" value="1"/>
</dbReference>
<dbReference type="GO" id="GO:0072672">
    <property type="term" value="P:neutrophil extravasation"/>
    <property type="evidence" value="ECO:0007669"/>
    <property type="project" value="Ensembl"/>
</dbReference>
<evidence type="ECO:0000256" key="1">
    <source>
        <dbReference type="ARBA" id="ARBA00004251"/>
    </source>
</evidence>
<dbReference type="GeneTree" id="ENSGT00470000042299"/>
<keyword evidence="14" id="KW-0393">Immunoglobulin domain</keyword>
<feature type="signal peptide" evidence="18">
    <location>
        <begin position="1"/>
        <end position="22"/>
    </location>
</feature>
<dbReference type="SUPFAM" id="SSF48726">
    <property type="entry name" value="Immunoglobulin"/>
    <property type="match status" value="1"/>
</dbReference>
<evidence type="ECO:0000256" key="17">
    <source>
        <dbReference type="SAM" id="Phobius"/>
    </source>
</evidence>
<keyword evidence="21" id="KW-1185">Reference proteome</keyword>
<evidence type="ECO:0000256" key="6">
    <source>
        <dbReference type="ARBA" id="ARBA00022729"/>
    </source>
</evidence>